<feature type="compositionally biased region" description="Basic and acidic residues" evidence="5">
    <location>
        <begin position="26"/>
        <end position="48"/>
    </location>
</feature>
<evidence type="ECO:0000256" key="2">
    <source>
        <dbReference type="ARBA" id="ARBA00022771"/>
    </source>
</evidence>
<sequence>MTKGVLLTVDEGGKPMVEGDLGNDAIDGKDSDREVVMIDLDDRDKETDEDKGDDDNYEENDSDNGDGLDAKYDTDKLEFDITSEEDDDCYALPMAPINGEDISIEPVSKRFQPHEMGRDFNFEVGMKFDSISQFKAAIKEYVNLHGFGVKFKKNDNVRCRNKDSWKWFLQNLLNDIGHEQKWVFISDQQKISKEAYDWVMQLDPRFWSEAHMSEYSRKLGEKQKAKGQKVCPRPMKRLDQEVLACSKWIVVWGGNPKFEVQKYPLAFKIDLNEKSCSYKFWQLIGIPCRHAVAAMFDCRLLPSNFFHPYYHVHVLGEVVARAFIVGVSVYLDLSHHDSRVAPLGTLWVLLLLDGCPVF</sequence>
<dbReference type="InterPro" id="IPR007527">
    <property type="entry name" value="Znf_SWIM"/>
</dbReference>
<protein>
    <recommendedName>
        <fullName evidence="6">SWIM-type domain-containing protein</fullName>
    </recommendedName>
</protein>
<dbReference type="Pfam" id="PF04434">
    <property type="entry name" value="SWIM"/>
    <property type="match status" value="1"/>
</dbReference>
<dbReference type="PANTHER" id="PTHR31973">
    <property type="entry name" value="POLYPROTEIN, PUTATIVE-RELATED"/>
    <property type="match status" value="1"/>
</dbReference>
<name>A0A445JLY4_GLYSO</name>
<feature type="domain" description="SWIM-type" evidence="6">
    <location>
        <begin position="267"/>
        <end position="299"/>
    </location>
</feature>
<dbReference type="AlphaFoldDB" id="A0A445JLY4"/>
<dbReference type="Proteomes" id="UP000289340">
    <property type="component" value="Chromosome 8"/>
</dbReference>
<keyword evidence="3" id="KW-0862">Zinc</keyword>
<evidence type="ECO:0000259" key="6">
    <source>
        <dbReference type="PROSITE" id="PS50966"/>
    </source>
</evidence>
<reference evidence="7 8" key="1">
    <citation type="submission" date="2018-09" db="EMBL/GenBank/DDBJ databases">
        <title>A high-quality reference genome of wild soybean provides a powerful tool to mine soybean genomes.</title>
        <authorList>
            <person name="Xie M."/>
            <person name="Chung C.Y.L."/>
            <person name="Li M.-W."/>
            <person name="Wong F.-L."/>
            <person name="Chan T.-F."/>
            <person name="Lam H.-M."/>
        </authorList>
    </citation>
    <scope>NUCLEOTIDE SEQUENCE [LARGE SCALE GENOMIC DNA]</scope>
    <source>
        <strain evidence="8">cv. W05</strain>
        <tissue evidence="7">Hypocotyl of etiolated seedlings</tissue>
    </source>
</reference>
<dbReference type="EMBL" id="QZWG01000008">
    <property type="protein sequence ID" value="RZB99424.1"/>
    <property type="molecule type" value="Genomic_DNA"/>
</dbReference>
<evidence type="ECO:0000256" key="4">
    <source>
        <dbReference type="PROSITE-ProRule" id="PRU00325"/>
    </source>
</evidence>
<evidence type="ECO:0000256" key="3">
    <source>
        <dbReference type="ARBA" id="ARBA00022833"/>
    </source>
</evidence>
<feature type="compositionally biased region" description="Acidic residues" evidence="5">
    <location>
        <begin position="49"/>
        <end position="66"/>
    </location>
</feature>
<feature type="region of interest" description="Disordered" evidence="5">
    <location>
        <begin position="1"/>
        <end position="71"/>
    </location>
</feature>
<evidence type="ECO:0000313" key="8">
    <source>
        <dbReference type="Proteomes" id="UP000289340"/>
    </source>
</evidence>
<accession>A0A445JLY4</accession>
<proteinExistence type="predicted"/>
<organism evidence="7 8">
    <name type="scientific">Glycine soja</name>
    <name type="common">Wild soybean</name>
    <dbReference type="NCBI Taxonomy" id="3848"/>
    <lineage>
        <taxon>Eukaryota</taxon>
        <taxon>Viridiplantae</taxon>
        <taxon>Streptophyta</taxon>
        <taxon>Embryophyta</taxon>
        <taxon>Tracheophyta</taxon>
        <taxon>Spermatophyta</taxon>
        <taxon>Magnoliopsida</taxon>
        <taxon>eudicotyledons</taxon>
        <taxon>Gunneridae</taxon>
        <taxon>Pentapetalae</taxon>
        <taxon>rosids</taxon>
        <taxon>fabids</taxon>
        <taxon>Fabales</taxon>
        <taxon>Fabaceae</taxon>
        <taxon>Papilionoideae</taxon>
        <taxon>50 kb inversion clade</taxon>
        <taxon>NPAAA clade</taxon>
        <taxon>indigoferoid/millettioid clade</taxon>
        <taxon>Phaseoleae</taxon>
        <taxon>Glycine</taxon>
        <taxon>Glycine subgen. Soja</taxon>
    </lineage>
</organism>
<dbReference type="PROSITE" id="PS50966">
    <property type="entry name" value="ZF_SWIM"/>
    <property type="match status" value="1"/>
</dbReference>
<keyword evidence="1" id="KW-0479">Metal-binding</keyword>
<dbReference type="PANTHER" id="PTHR31973:SF187">
    <property type="entry name" value="MUTATOR TRANSPOSASE MUDRA PROTEIN"/>
    <property type="match status" value="1"/>
</dbReference>
<keyword evidence="2 4" id="KW-0863">Zinc-finger</keyword>
<dbReference type="InterPro" id="IPR006564">
    <property type="entry name" value="Znf_PMZ"/>
</dbReference>
<keyword evidence="8" id="KW-1185">Reference proteome</keyword>
<gene>
    <name evidence="7" type="ORF">D0Y65_022039</name>
</gene>
<dbReference type="SMART" id="SM00575">
    <property type="entry name" value="ZnF_PMZ"/>
    <property type="match status" value="1"/>
</dbReference>
<evidence type="ECO:0000313" key="7">
    <source>
        <dbReference type="EMBL" id="RZB99424.1"/>
    </source>
</evidence>
<dbReference type="GO" id="GO:0008270">
    <property type="term" value="F:zinc ion binding"/>
    <property type="evidence" value="ECO:0007669"/>
    <property type="project" value="UniProtKB-KW"/>
</dbReference>
<comment type="caution">
    <text evidence="7">The sequence shown here is derived from an EMBL/GenBank/DDBJ whole genome shotgun (WGS) entry which is preliminary data.</text>
</comment>
<evidence type="ECO:0000256" key="5">
    <source>
        <dbReference type="SAM" id="MobiDB-lite"/>
    </source>
</evidence>
<evidence type="ECO:0000256" key="1">
    <source>
        <dbReference type="ARBA" id="ARBA00022723"/>
    </source>
</evidence>